<dbReference type="Proteomes" id="UP000000383">
    <property type="component" value="Chromosome"/>
</dbReference>
<dbReference type="STRING" id="666681.M301_2383"/>
<dbReference type="Pfam" id="PF13490">
    <property type="entry name" value="zf-HC2"/>
    <property type="match status" value="1"/>
</dbReference>
<evidence type="ECO:0000313" key="2">
    <source>
        <dbReference type="EMBL" id="ADI30746.1"/>
    </source>
</evidence>
<evidence type="ECO:0000313" key="3">
    <source>
        <dbReference type="Proteomes" id="UP000000383"/>
    </source>
</evidence>
<dbReference type="AlphaFoldDB" id="D7DM52"/>
<organism evidence="2 3">
    <name type="scientific">Methylotenera versatilis (strain 301)</name>
    <dbReference type="NCBI Taxonomy" id="666681"/>
    <lineage>
        <taxon>Bacteria</taxon>
        <taxon>Pseudomonadati</taxon>
        <taxon>Pseudomonadota</taxon>
        <taxon>Betaproteobacteria</taxon>
        <taxon>Nitrosomonadales</taxon>
        <taxon>Methylophilaceae</taxon>
        <taxon>Methylotenera</taxon>
    </lineage>
</organism>
<keyword evidence="3" id="KW-1185">Reference proteome</keyword>
<dbReference type="eggNOG" id="COG5660">
    <property type="taxonomic scope" value="Bacteria"/>
</dbReference>
<sequence>MKLMLTCKQASQIISQSLDTPLSWSDRMKLKFHLFICDACTHFNQQLRLIKNAIQRMKLETENDDTIQLTVDAKARINQAIDSNQH</sequence>
<dbReference type="HOGENOM" id="CLU_179277_1_0_4"/>
<feature type="domain" description="Putative zinc-finger" evidence="1">
    <location>
        <begin position="7"/>
        <end position="40"/>
    </location>
</feature>
<gene>
    <name evidence="2" type="ordered locus">M301_2383</name>
</gene>
<reference evidence="3" key="1">
    <citation type="submission" date="2010-05" db="EMBL/GenBank/DDBJ databases">
        <title>Complete sequence of Methylotenera sp. 301.</title>
        <authorList>
            <person name="Lucas S."/>
            <person name="Copeland A."/>
            <person name="Lapidus A."/>
            <person name="Cheng J.-F."/>
            <person name="Bruce D."/>
            <person name="Goodwin L."/>
            <person name="Pitluck S."/>
            <person name="Clum A."/>
            <person name="Land M."/>
            <person name="Hauser L."/>
            <person name="Kyrpides N."/>
            <person name="Ivanova N."/>
            <person name="Chistoservova L."/>
            <person name="Kalyuzhnaya M."/>
            <person name="Woyke T."/>
        </authorList>
    </citation>
    <scope>NUCLEOTIDE SEQUENCE [LARGE SCALE GENOMIC DNA]</scope>
    <source>
        <strain evidence="3">301</strain>
    </source>
</reference>
<evidence type="ECO:0000259" key="1">
    <source>
        <dbReference type="Pfam" id="PF13490"/>
    </source>
</evidence>
<accession>D7DM52</accession>
<proteinExistence type="predicted"/>
<dbReference type="RefSeq" id="WP_013149054.1">
    <property type="nucleotide sequence ID" value="NC_014207.1"/>
</dbReference>
<protein>
    <recommendedName>
        <fullName evidence="1">Putative zinc-finger domain-containing protein</fullName>
    </recommendedName>
</protein>
<dbReference type="KEGG" id="meh:M301_2383"/>
<reference evidence="2 3" key="2">
    <citation type="journal article" date="2011" name="J. Bacteriol.">
        <title>Genomes of three methylotrophs from a single niche uncover genetic and metabolic divergence of Methylophilaceae.</title>
        <authorList>
            <person name="Lapidus A."/>
            <person name="Clum A."/>
            <person name="Labutti K."/>
            <person name="Kaluzhnaya M.G."/>
            <person name="Lim S."/>
            <person name="Beck D.A."/>
            <person name="Glavina Del Rio T."/>
            <person name="Nolan M."/>
            <person name="Mavromatis K."/>
            <person name="Huntemann M."/>
            <person name="Lucas S."/>
            <person name="Lidstrom M.E."/>
            <person name="Ivanova N."/>
            <person name="Chistoserdova L."/>
        </authorList>
    </citation>
    <scope>NUCLEOTIDE SEQUENCE [LARGE SCALE GENOMIC DNA]</scope>
    <source>
        <strain evidence="2 3">301</strain>
    </source>
</reference>
<name>D7DM52_METV0</name>
<dbReference type="EMBL" id="CP002056">
    <property type="protein sequence ID" value="ADI30746.1"/>
    <property type="molecule type" value="Genomic_DNA"/>
</dbReference>
<dbReference type="InterPro" id="IPR027383">
    <property type="entry name" value="Znf_put"/>
</dbReference>